<evidence type="ECO:0000313" key="2">
    <source>
        <dbReference type="Proteomes" id="UP000218335"/>
    </source>
</evidence>
<sequence length="108" mass="13001">MYDSKEYWHNELIKCSKERDELKRKLDDVVDLFNMHLYHKKAWSDNPYYDVVQQRLNKIIDGYQPDKNKLKHLYSTEIEQALKHKNLAACLFLLEKIKMDLEGGEQNV</sequence>
<dbReference type="AlphaFoldDB" id="A0A2A4GV23"/>
<evidence type="ECO:0008006" key="3">
    <source>
        <dbReference type="Google" id="ProtNLM"/>
    </source>
</evidence>
<evidence type="ECO:0000313" key="1">
    <source>
        <dbReference type="EMBL" id="PCF54095.1"/>
    </source>
</evidence>
<organism evidence="1 2">
    <name type="scientific">Staphylococcus delphini</name>
    <dbReference type="NCBI Taxonomy" id="53344"/>
    <lineage>
        <taxon>Bacteria</taxon>
        <taxon>Bacillati</taxon>
        <taxon>Bacillota</taxon>
        <taxon>Bacilli</taxon>
        <taxon>Bacillales</taxon>
        <taxon>Staphylococcaceae</taxon>
        <taxon>Staphylococcus</taxon>
        <taxon>Staphylococcus intermedius group</taxon>
    </lineage>
</organism>
<gene>
    <name evidence="1" type="ORF">B5C08_11580</name>
</gene>
<comment type="caution">
    <text evidence="1">The sequence shown here is derived from an EMBL/GenBank/DDBJ whole genome shotgun (WGS) entry which is preliminary data.</text>
</comment>
<reference evidence="1 2" key="1">
    <citation type="journal article" date="2017" name="PLoS ONE">
        <title>Development of a real-time PCR for detection of Staphylococcus pseudintermedius using a novel automated comparison of whole-genome sequences.</title>
        <authorList>
            <person name="Verstappen K.M."/>
            <person name="Huijbregts L."/>
            <person name="Spaninks M."/>
            <person name="Wagenaar J.A."/>
            <person name="Fluit A.C."/>
            <person name="Duim B."/>
        </authorList>
    </citation>
    <scope>NUCLEOTIDE SEQUENCE [LARGE SCALE GENOMIC DNA]</scope>
    <source>
        <strain evidence="1 2">215070706401-1</strain>
    </source>
</reference>
<dbReference type="RefSeq" id="WP_096638182.1">
    <property type="nucleotide sequence ID" value="NZ_MWUU01000019.1"/>
</dbReference>
<protein>
    <recommendedName>
        <fullName evidence="3">Phage protein</fullName>
    </recommendedName>
</protein>
<dbReference type="EMBL" id="MWUU01000019">
    <property type="protein sequence ID" value="PCF54095.1"/>
    <property type="molecule type" value="Genomic_DNA"/>
</dbReference>
<name>A0A2A4GV23_9STAP</name>
<dbReference type="Proteomes" id="UP000218335">
    <property type="component" value="Unassembled WGS sequence"/>
</dbReference>
<proteinExistence type="predicted"/>
<accession>A0A2A4GV23</accession>